<sequence>MIIDAQINDQPFSGDYLERIYDIPSPWNTQGWTWIKFTEEDLTEWYGNFRGFPHSVASSVKHQLILVLTSDYLFKINRSSGELLGYEPQSDYRCLTASPAGDFIVADYYNIYLLHPDLQSVTSIPSPVELDMIEFKGWKGNKLQINCIEFLSEDIPLALELDGERLEISVR</sequence>
<dbReference type="RefSeq" id="WP_144836754.1">
    <property type="nucleotide sequence ID" value="NZ_JBHTKI010000008.1"/>
</dbReference>
<dbReference type="SUPFAM" id="SSF101898">
    <property type="entry name" value="NHL repeat"/>
    <property type="match status" value="1"/>
</dbReference>
<accession>A0ABW3L8F8</accession>
<reference evidence="2" key="1">
    <citation type="journal article" date="2019" name="Int. J. Syst. Evol. Microbiol.">
        <title>The Global Catalogue of Microorganisms (GCM) 10K type strain sequencing project: providing services to taxonomists for standard genome sequencing and annotation.</title>
        <authorList>
            <consortium name="The Broad Institute Genomics Platform"/>
            <consortium name="The Broad Institute Genome Sequencing Center for Infectious Disease"/>
            <person name="Wu L."/>
            <person name="Ma J."/>
        </authorList>
    </citation>
    <scope>NUCLEOTIDE SEQUENCE [LARGE SCALE GENOMIC DNA]</scope>
    <source>
        <strain evidence="2">CCUG 56756</strain>
    </source>
</reference>
<dbReference type="EMBL" id="JBHTKI010000008">
    <property type="protein sequence ID" value="MFD1030780.1"/>
    <property type="molecule type" value="Genomic_DNA"/>
</dbReference>
<protein>
    <submittedName>
        <fullName evidence="1">Uncharacterized protein</fullName>
    </submittedName>
</protein>
<comment type="caution">
    <text evidence="1">The sequence shown here is derived from an EMBL/GenBank/DDBJ whole genome shotgun (WGS) entry which is preliminary data.</text>
</comment>
<evidence type="ECO:0000313" key="2">
    <source>
        <dbReference type="Proteomes" id="UP001597109"/>
    </source>
</evidence>
<evidence type="ECO:0000313" key="1">
    <source>
        <dbReference type="EMBL" id="MFD1030780.1"/>
    </source>
</evidence>
<proteinExistence type="predicted"/>
<dbReference type="Proteomes" id="UP001597109">
    <property type="component" value="Unassembled WGS sequence"/>
</dbReference>
<organism evidence="1 2">
    <name type="scientific">Metaplanococcus flavidus</name>
    <dbReference type="NCBI Taxonomy" id="569883"/>
    <lineage>
        <taxon>Bacteria</taxon>
        <taxon>Bacillati</taxon>
        <taxon>Bacillota</taxon>
        <taxon>Bacilli</taxon>
        <taxon>Bacillales</taxon>
        <taxon>Caryophanaceae</taxon>
        <taxon>Metaplanococcus</taxon>
    </lineage>
</organism>
<gene>
    <name evidence="1" type="ORF">ACFQ1X_04985</name>
</gene>
<name>A0ABW3L8F8_9BACL</name>
<keyword evidence="2" id="KW-1185">Reference proteome</keyword>